<evidence type="ECO:0000313" key="2">
    <source>
        <dbReference type="EMBL" id="CAG9172483.1"/>
    </source>
</evidence>
<evidence type="ECO:0000313" key="3">
    <source>
        <dbReference type="Proteomes" id="UP000721236"/>
    </source>
</evidence>
<proteinExistence type="predicted"/>
<protein>
    <submittedName>
        <fullName evidence="2">Uncharacterized protein</fullName>
    </submittedName>
</protein>
<reference evidence="2 3" key="1">
    <citation type="submission" date="2021-08" db="EMBL/GenBank/DDBJ databases">
        <authorList>
            <person name="Peeters C."/>
        </authorList>
    </citation>
    <scope>NUCLEOTIDE SEQUENCE [LARGE SCALE GENOMIC DNA]</scope>
    <source>
        <strain evidence="2 3">LMG 21510</strain>
    </source>
</reference>
<organism evidence="2 3">
    <name type="scientific">Cupriavidus respiraculi</name>
    <dbReference type="NCBI Taxonomy" id="195930"/>
    <lineage>
        <taxon>Bacteria</taxon>
        <taxon>Pseudomonadati</taxon>
        <taxon>Pseudomonadota</taxon>
        <taxon>Betaproteobacteria</taxon>
        <taxon>Burkholderiales</taxon>
        <taxon>Burkholderiaceae</taxon>
        <taxon>Cupriavidus</taxon>
    </lineage>
</organism>
<gene>
    <name evidence="2" type="ORF">LMG21510_01989</name>
</gene>
<sequence length="106" mass="12342">MAQTIEIKGHVYARKDWDNKLQYAFFDFNPESDWFPVCEHTINATQADDFDPLLAQIRSLEQQRERLRAELGKRITEINEQIQSLQALPFEQPISDVDGLPGHIPF</sequence>
<evidence type="ECO:0000256" key="1">
    <source>
        <dbReference type="SAM" id="Coils"/>
    </source>
</evidence>
<accession>A0ABM8WY52</accession>
<comment type="caution">
    <text evidence="2">The sequence shown here is derived from an EMBL/GenBank/DDBJ whole genome shotgun (WGS) entry which is preliminary data.</text>
</comment>
<dbReference type="RefSeq" id="WP_224041466.1">
    <property type="nucleotide sequence ID" value="NZ_CAJZAH010000002.1"/>
</dbReference>
<dbReference type="EMBL" id="CAJZAH010000002">
    <property type="protein sequence ID" value="CAG9172483.1"/>
    <property type="molecule type" value="Genomic_DNA"/>
</dbReference>
<keyword evidence="1" id="KW-0175">Coiled coil</keyword>
<feature type="coiled-coil region" evidence="1">
    <location>
        <begin position="50"/>
        <end position="88"/>
    </location>
</feature>
<name>A0ABM8WY52_9BURK</name>
<dbReference type="Proteomes" id="UP000721236">
    <property type="component" value="Unassembled WGS sequence"/>
</dbReference>
<keyword evidence="3" id="KW-1185">Reference proteome</keyword>